<dbReference type="PROSITE" id="PS50011">
    <property type="entry name" value="PROTEIN_KINASE_DOM"/>
    <property type="match status" value="1"/>
</dbReference>
<evidence type="ECO:0000313" key="2">
    <source>
        <dbReference type="EMBL" id="MCM2515583.1"/>
    </source>
</evidence>
<gene>
    <name evidence="2" type="ORF">NC658_20320</name>
</gene>
<dbReference type="Proteomes" id="UP001523263">
    <property type="component" value="Unassembled WGS sequence"/>
</dbReference>
<name>A0ABT0VW53_STRGI</name>
<organism evidence="2 3">
    <name type="scientific">Streptomyces griseoincarnatus</name>
    <dbReference type="NCBI Taxonomy" id="29305"/>
    <lineage>
        <taxon>Bacteria</taxon>
        <taxon>Bacillati</taxon>
        <taxon>Actinomycetota</taxon>
        <taxon>Actinomycetes</taxon>
        <taxon>Kitasatosporales</taxon>
        <taxon>Streptomycetaceae</taxon>
        <taxon>Streptomyces</taxon>
        <taxon>Streptomyces griseoincarnatus group</taxon>
    </lineage>
</organism>
<dbReference type="Gene3D" id="1.10.510.10">
    <property type="entry name" value="Transferase(Phosphotransferase) domain 1"/>
    <property type="match status" value="1"/>
</dbReference>
<reference evidence="2 3" key="1">
    <citation type="submission" date="2022-06" db="EMBL/GenBank/DDBJ databases">
        <title>Whole genome sequence of Streptomyces griseoincarnatus RB7AG.</title>
        <authorList>
            <person name="Ray L."/>
            <person name="Behera S."/>
            <person name="Panda A.N."/>
        </authorList>
    </citation>
    <scope>NUCLEOTIDE SEQUENCE [LARGE SCALE GENOMIC DNA]</scope>
    <source>
        <strain evidence="2 3">RB7AG</strain>
    </source>
</reference>
<evidence type="ECO:0000313" key="3">
    <source>
        <dbReference type="Proteomes" id="UP001523263"/>
    </source>
</evidence>
<dbReference type="SUPFAM" id="SSF56112">
    <property type="entry name" value="Protein kinase-like (PK-like)"/>
    <property type="match status" value="1"/>
</dbReference>
<dbReference type="EMBL" id="JAMQBH010000010">
    <property type="protein sequence ID" value="MCM2515583.1"/>
    <property type="molecule type" value="Genomic_DNA"/>
</dbReference>
<dbReference type="InterPro" id="IPR011009">
    <property type="entry name" value="Kinase-like_dom_sf"/>
</dbReference>
<evidence type="ECO:0000259" key="1">
    <source>
        <dbReference type="PROSITE" id="PS50011"/>
    </source>
</evidence>
<protein>
    <recommendedName>
        <fullName evidence="1">Protein kinase domain-containing protein</fullName>
    </recommendedName>
</protein>
<comment type="caution">
    <text evidence="2">The sequence shown here is derived from an EMBL/GenBank/DDBJ whole genome shotgun (WGS) entry which is preliminary data.</text>
</comment>
<sequence>MEERPTGRTLGDFVAHNRVSRPEAATIGLALLRTLSLAHSKGIVRGFIAPEQVWIDGPGAVTLSGSACGTLLASGCVRSLPRARHAAPEIGSHAPLDPASDMWAFGRVLAFLLAGGVNPSGASAARDPVVRLVRGLMREEKDARPSATAARRALLRVLAEYRRVAAEGTRPTIPPRPAFPPA</sequence>
<feature type="domain" description="Protein kinase" evidence="1">
    <location>
        <begin position="1"/>
        <end position="182"/>
    </location>
</feature>
<proteinExistence type="predicted"/>
<dbReference type="InterPro" id="IPR000719">
    <property type="entry name" value="Prot_kinase_dom"/>
</dbReference>
<dbReference type="RefSeq" id="WP_251099064.1">
    <property type="nucleotide sequence ID" value="NZ_JAMQBH010000010.1"/>
</dbReference>
<keyword evidence="3" id="KW-1185">Reference proteome</keyword>
<accession>A0ABT0VW53</accession>